<keyword evidence="5" id="KW-1185">Reference proteome</keyword>
<dbReference type="InterPro" id="IPR044731">
    <property type="entry name" value="BDH-like"/>
</dbReference>
<dbReference type="Pfam" id="PF00465">
    <property type="entry name" value="Fe-ADH"/>
    <property type="match status" value="1"/>
</dbReference>
<dbReference type="GO" id="GO:1990002">
    <property type="term" value="F:methylglyoxal reductase (NADPH) (acetol producing) activity"/>
    <property type="evidence" value="ECO:0007669"/>
    <property type="project" value="TreeGrafter"/>
</dbReference>
<organism evidence="4 5">
    <name type="scientific">Paenibacillus sambharensis</name>
    <dbReference type="NCBI Taxonomy" id="1803190"/>
    <lineage>
        <taxon>Bacteria</taxon>
        <taxon>Bacillati</taxon>
        <taxon>Bacillota</taxon>
        <taxon>Bacilli</taxon>
        <taxon>Bacillales</taxon>
        <taxon>Paenibacillaceae</taxon>
        <taxon>Paenibacillus</taxon>
    </lineage>
</organism>
<dbReference type="InterPro" id="IPR056798">
    <property type="entry name" value="ADH_Fe_C"/>
</dbReference>
<dbReference type="CDD" id="cd08187">
    <property type="entry name" value="BDH"/>
    <property type="match status" value="1"/>
</dbReference>
<dbReference type="FunFam" id="3.40.50.1970:FF:000003">
    <property type="entry name" value="Alcohol dehydrogenase, iron-containing"/>
    <property type="match status" value="1"/>
</dbReference>
<dbReference type="GO" id="GO:1990362">
    <property type="term" value="F:butanol dehydrogenase (NAD+) activity"/>
    <property type="evidence" value="ECO:0007669"/>
    <property type="project" value="InterPro"/>
</dbReference>
<comment type="caution">
    <text evidence="4">The sequence shown here is derived from an EMBL/GenBank/DDBJ whole genome shotgun (WGS) entry which is preliminary data.</text>
</comment>
<dbReference type="InterPro" id="IPR018211">
    <property type="entry name" value="ADH_Fe_CS"/>
</dbReference>
<reference evidence="4 5" key="1">
    <citation type="submission" date="2018-06" db="EMBL/GenBank/DDBJ databases">
        <title>Paenibacillus imtechensis sp. nov.</title>
        <authorList>
            <person name="Pinnaka A.K."/>
            <person name="Singh H."/>
            <person name="Kaur M."/>
        </authorList>
    </citation>
    <scope>NUCLEOTIDE SEQUENCE [LARGE SCALE GENOMIC DNA]</scope>
    <source>
        <strain evidence="4 5">SMB1</strain>
    </source>
</reference>
<feature type="domain" description="Fe-containing alcohol dehydrogenase-like C-terminal" evidence="3">
    <location>
        <begin position="188"/>
        <end position="386"/>
    </location>
</feature>
<feature type="domain" description="Alcohol dehydrogenase iron-type/glycerol dehydrogenase GldA" evidence="2">
    <location>
        <begin position="9"/>
        <end position="177"/>
    </location>
</feature>
<dbReference type="PANTHER" id="PTHR43633">
    <property type="entry name" value="ALCOHOL DEHYDROGENASE YQHD"/>
    <property type="match status" value="1"/>
</dbReference>
<dbReference type="EMBL" id="QKRB01000042">
    <property type="protein sequence ID" value="PZD96118.1"/>
    <property type="molecule type" value="Genomic_DNA"/>
</dbReference>
<dbReference type="OrthoDB" id="9801156at2"/>
<evidence type="ECO:0000313" key="4">
    <source>
        <dbReference type="EMBL" id="PZD96118.1"/>
    </source>
</evidence>
<evidence type="ECO:0000259" key="2">
    <source>
        <dbReference type="Pfam" id="PF00465"/>
    </source>
</evidence>
<protein>
    <submittedName>
        <fullName evidence="4">NADH-dependent alcohol dehydrogenase</fullName>
    </submittedName>
</protein>
<dbReference type="GO" id="GO:0008106">
    <property type="term" value="F:alcohol dehydrogenase (NADP+) activity"/>
    <property type="evidence" value="ECO:0007669"/>
    <property type="project" value="TreeGrafter"/>
</dbReference>
<dbReference type="PANTHER" id="PTHR43633:SF1">
    <property type="entry name" value="ALCOHOL DEHYDROGENASE YQHD"/>
    <property type="match status" value="1"/>
</dbReference>
<keyword evidence="1" id="KW-0560">Oxidoreductase</keyword>
<gene>
    <name evidence="4" type="ORF">DNH61_09395</name>
</gene>
<dbReference type="RefSeq" id="WP_111146406.1">
    <property type="nucleotide sequence ID" value="NZ_QKRB01000042.1"/>
</dbReference>
<evidence type="ECO:0000259" key="3">
    <source>
        <dbReference type="Pfam" id="PF25137"/>
    </source>
</evidence>
<dbReference type="InterPro" id="IPR001670">
    <property type="entry name" value="ADH_Fe/GldA"/>
</dbReference>
<dbReference type="Gene3D" id="1.20.1090.10">
    <property type="entry name" value="Dehydroquinate synthase-like - alpha domain"/>
    <property type="match status" value="1"/>
</dbReference>
<accession>A0A2W1L7F8</accession>
<dbReference type="Gene3D" id="3.40.50.1970">
    <property type="match status" value="1"/>
</dbReference>
<dbReference type="GO" id="GO:0005829">
    <property type="term" value="C:cytosol"/>
    <property type="evidence" value="ECO:0007669"/>
    <property type="project" value="TreeGrafter"/>
</dbReference>
<dbReference type="Pfam" id="PF25137">
    <property type="entry name" value="ADH_Fe_C"/>
    <property type="match status" value="1"/>
</dbReference>
<sequence length="388" mass="42183">MNPFRFYNPTQLVFGKDTVSELGSLVAPYGSSILLVYGGGSIKKTGLYDKVKEQLASIHATVHELSGIDPNPRLSSVEKGVQICRENGVQFILAVGGGSVIDAAKGIAAGVPYEGSVWDFCTRKAQVQKALPLGAILTLSATGTEMNGNAVITNWDLKQKRGMGSIHVYPRFSILDPTLTMTVSKEQTANGIVDMMSHVFEQYFSQTKDTPLQERLCESILQTVVENGETAVREPNNYEARANLMLCGTYALNGGMISVGMQNDWASHDIEHAISAIYDIAHGAGLSIVFPNWMKYVYNARIDRFVQYAVRVWGVDPAGKTDDEIALAGIQATRDFFTRIGAPATLSDVGIGDESLDVMAADAVRFGPLGSFRKLEQQDVRSILEMSL</sequence>
<proteinExistence type="predicted"/>
<evidence type="ECO:0000256" key="1">
    <source>
        <dbReference type="ARBA" id="ARBA00023002"/>
    </source>
</evidence>
<evidence type="ECO:0000313" key="5">
    <source>
        <dbReference type="Proteomes" id="UP000249522"/>
    </source>
</evidence>
<dbReference type="AlphaFoldDB" id="A0A2W1L7F8"/>
<dbReference type="SUPFAM" id="SSF56796">
    <property type="entry name" value="Dehydroquinate synthase-like"/>
    <property type="match status" value="1"/>
</dbReference>
<name>A0A2W1L7F8_9BACL</name>
<dbReference type="GO" id="GO:0046872">
    <property type="term" value="F:metal ion binding"/>
    <property type="evidence" value="ECO:0007669"/>
    <property type="project" value="InterPro"/>
</dbReference>
<dbReference type="Proteomes" id="UP000249522">
    <property type="component" value="Unassembled WGS sequence"/>
</dbReference>
<dbReference type="PROSITE" id="PS00060">
    <property type="entry name" value="ADH_IRON_2"/>
    <property type="match status" value="1"/>
</dbReference>